<dbReference type="GO" id="GO:0016491">
    <property type="term" value="F:oxidoreductase activity"/>
    <property type="evidence" value="ECO:0007669"/>
    <property type="project" value="InterPro"/>
</dbReference>
<dbReference type="Pfam" id="PF14512">
    <property type="entry name" value="TM1586_NiRdase"/>
    <property type="match status" value="1"/>
</dbReference>
<protein>
    <recommendedName>
        <fullName evidence="1">Putative nitroreductase TM1586 domain-containing protein</fullName>
    </recommendedName>
</protein>
<sequence>CAAQKRGPLGSECRFRLLNIRAGTYGVIRGARSFLAGAVRRSETSMPDFAYLFEKIILRATDLELGTCWLGGPFNRSEFAGRMGLAEDEILPAASPVGYSPARRSNLDRIIHKFAGAKNRKDWQDLFFDNDFAHPLGRKEAGDFSACLEMVRLAPSASNRQPWRIIKERNKNVFHFFLLRTRGYRMLTRIDLQRLDMGIAMCHFELTAETLNIAGGWLKSRPVRPSLVKTAGRAEYVVSWAEKE</sequence>
<dbReference type="Gene3D" id="3.40.109.30">
    <property type="entry name" value="putative nitroreductase (tm1586), domain 2"/>
    <property type="match status" value="1"/>
</dbReference>
<feature type="non-terminal residue" evidence="2">
    <location>
        <position position="1"/>
    </location>
</feature>
<dbReference type="EMBL" id="BARU01029230">
    <property type="protein sequence ID" value="GAH64532.1"/>
    <property type="molecule type" value="Genomic_DNA"/>
</dbReference>
<reference evidence="2" key="1">
    <citation type="journal article" date="2014" name="Front. Microbiol.">
        <title>High frequency of phylogenetically diverse reductive dehalogenase-homologous genes in deep subseafloor sedimentary metagenomes.</title>
        <authorList>
            <person name="Kawai M."/>
            <person name="Futagami T."/>
            <person name="Toyoda A."/>
            <person name="Takaki Y."/>
            <person name="Nishi S."/>
            <person name="Hori S."/>
            <person name="Arai W."/>
            <person name="Tsubouchi T."/>
            <person name="Morono Y."/>
            <person name="Uchiyama I."/>
            <person name="Ito T."/>
            <person name="Fujiyama A."/>
            <person name="Inagaki F."/>
            <person name="Takami H."/>
        </authorList>
    </citation>
    <scope>NUCLEOTIDE SEQUENCE</scope>
    <source>
        <strain evidence="2">Expedition CK06-06</strain>
    </source>
</reference>
<organism evidence="2">
    <name type="scientific">marine sediment metagenome</name>
    <dbReference type="NCBI Taxonomy" id="412755"/>
    <lineage>
        <taxon>unclassified sequences</taxon>
        <taxon>metagenomes</taxon>
        <taxon>ecological metagenomes</taxon>
    </lineage>
</organism>
<accession>X1H570</accession>
<dbReference type="InterPro" id="IPR000415">
    <property type="entry name" value="Nitroreductase-like"/>
</dbReference>
<dbReference type="Gene3D" id="3.40.109.10">
    <property type="entry name" value="NADH Oxidase"/>
    <property type="match status" value="1"/>
</dbReference>
<evidence type="ECO:0000313" key="2">
    <source>
        <dbReference type="EMBL" id="GAH64532.1"/>
    </source>
</evidence>
<dbReference type="AlphaFoldDB" id="X1H570"/>
<gene>
    <name evidence="2" type="ORF">S03H2_46540</name>
</gene>
<comment type="caution">
    <text evidence="2">The sequence shown here is derived from an EMBL/GenBank/DDBJ whole genome shotgun (WGS) entry which is preliminary data.</text>
</comment>
<dbReference type="InterPro" id="IPR029478">
    <property type="entry name" value="TM1586_NiRdase"/>
</dbReference>
<evidence type="ECO:0000259" key="1">
    <source>
        <dbReference type="Pfam" id="PF14512"/>
    </source>
</evidence>
<feature type="domain" description="Putative nitroreductase TM1586" evidence="1">
    <location>
        <begin position="28"/>
        <end position="208"/>
    </location>
</feature>
<name>X1H570_9ZZZZ</name>
<dbReference type="SUPFAM" id="SSF55469">
    <property type="entry name" value="FMN-dependent nitroreductase-like"/>
    <property type="match status" value="2"/>
</dbReference>
<proteinExistence type="predicted"/>